<keyword evidence="1" id="KW-0479">Metal-binding</keyword>
<dbReference type="Proteomes" id="UP000549394">
    <property type="component" value="Unassembled WGS sequence"/>
</dbReference>
<reference evidence="6 7" key="1">
    <citation type="submission" date="2020-08" db="EMBL/GenBank/DDBJ databases">
        <authorList>
            <person name="Hejnol A."/>
        </authorList>
    </citation>
    <scope>NUCLEOTIDE SEQUENCE [LARGE SCALE GENOMIC DNA]</scope>
</reference>
<organism evidence="6 7">
    <name type="scientific">Dimorphilus gyrociliatus</name>
    <dbReference type="NCBI Taxonomy" id="2664684"/>
    <lineage>
        <taxon>Eukaryota</taxon>
        <taxon>Metazoa</taxon>
        <taxon>Spiralia</taxon>
        <taxon>Lophotrochozoa</taxon>
        <taxon>Annelida</taxon>
        <taxon>Polychaeta</taxon>
        <taxon>Polychaeta incertae sedis</taxon>
        <taxon>Dinophilidae</taxon>
        <taxon>Dimorphilus</taxon>
    </lineage>
</organism>
<proteinExistence type="predicted"/>
<dbReference type="Gene3D" id="3.30.450.40">
    <property type="match status" value="1"/>
</dbReference>
<keyword evidence="2" id="KW-0378">Hydrolase</keyword>
<protein>
    <submittedName>
        <fullName evidence="6">DgyrCDS2483</fullName>
    </submittedName>
</protein>
<feature type="domain" description="PDEase" evidence="5">
    <location>
        <begin position="341"/>
        <end position="662"/>
    </location>
</feature>
<dbReference type="OrthoDB" id="295473at2759"/>
<feature type="compositionally biased region" description="Polar residues" evidence="4">
    <location>
        <begin position="1"/>
        <end position="13"/>
    </location>
</feature>
<evidence type="ECO:0000313" key="6">
    <source>
        <dbReference type="EMBL" id="CAD5113306.1"/>
    </source>
</evidence>
<feature type="active site" description="Proton donor" evidence="3">
    <location>
        <position position="416"/>
    </location>
</feature>
<dbReference type="Gene3D" id="1.10.1300.10">
    <property type="entry name" value="3'5'-cyclic nucleotide phosphodiesterase, catalytic domain"/>
    <property type="match status" value="1"/>
</dbReference>
<dbReference type="InterPro" id="IPR002073">
    <property type="entry name" value="PDEase_catalytic_dom"/>
</dbReference>
<dbReference type="SUPFAM" id="SSF55781">
    <property type="entry name" value="GAF domain-like"/>
    <property type="match status" value="1"/>
</dbReference>
<dbReference type="Pfam" id="PF00233">
    <property type="entry name" value="PDEase_I"/>
    <property type="match status" value="1"/>
</dbReference>
<sequence length="662" mass="77185">MVDASRQLSTVQKNPLPGHKLTYVDKKHSKEQRFRYDEDAVSMRNFMEMNPKMLEQYVIDCIPLEVIKNWLIRKKKLVLKDELDDDLCDDIFKEKKIKQVQKKLLRDADNELETRHIIQFQKNSDKNPFSQWHLRLVITVSAWFGILLNRLHANFSSEKQNQLNNYLLNFHYNSFTDTFDLPLLPEYVETFITDKLIGAEKSIIYQVEEEDRVISSISNDKRIEFSLEEGIAGYVARKCELVRINNVLRDSRFDEKIDGHFTRNILAFPIKENDKVVAVIELINKRNFEGGFTSNDIETIQSIEAHLKLIINYSKLVDKLKMNAYTTKICEDVLSHHMWCGEDIQAAIKSKAILNPVKIPDNIDNHSFTFHDCENILPQLIIYMCQQLAGPNGFQLNKLVGFILSAKKSYRPVPFHNWKNACRTAHFVYTILKKIRGDVKLPIIQVKAIFIACLCLHIDHRGVNNDYLKSTNDPMSLIYKCSIIEQHHLKITYLLLQNSEINIFYDLNETDYEEVLKTIRLCILSTRQNNLVGVVNDIAALANLEEMNIENTTWKERIISLISSLSNLYYCCLPWEEHRIACDLLESEMNKEDELFKAANGRYDKLYREKDLINNHIELFANAILPGLKILVGLFPSLIEIYNEADKNYLGWIRIKEQNLSL</sequence>
<evidence type="ECO:0000256" key="2">
    <source>
        <dbReference type="ARBA" id="ARBA00022801"/>
    </source>
</evidence>
<dbReference type="InterPro" id="IPR003018">
    <property type="entry name" value="GAF"/>
</dbReference>
<name>A0A7I8VCD7_9ANNE</name>
<dbReference type="InterPro" id="IPR036971">
    <property type="entry name" value="PDEase_catalytic_dom_sf"/>
</dbReference>
<dbReference type="PROSITE" id="PS51845">
    <property type="entry name" value="PDEASE_I_2"/>
    <property type="match status" value="1"/>
</dbReference>
<accession>A0A7I8VCD7</accession>
<dbReference type="PRINTS" id="PR00387">
    <property type="entry name" value="PDIESTERASE1"/>
</dbReference>
<dbReference type="GO" id="GO:0007165">
    <property type="term" value="P:signal transduction"/>
    <property type="evidence" value="ECO:0007669"/>
    <property type="project" value="InterPro"/>
</dbReference>
<keyword evidence="7" id="KW-1185">Reference proteome</keyword>
<dbReference type="SMART" id="SM00065">
    <property type="entry name" value="GAF"/>
    <property type="match status" value="1"/>
</dbReference>
<dbReference type="GO" id="GO:0046872">
    <property type="term" value="F:metal ion binding"/>
    <property type="evidence" value="ECO:0007669"/>
    <property type="project" value="UniProtKB-KW"/>
</dbReference>
<dbReference type="SUPFAM" id="SSF109604">
    <property type="entry name" value="HD-domain/PDEase-like"/>
    <property type="match status" value="1"/>
</dbReference>
<dbReference type="InterPro" id="IPR029016">
    <property type="entry name" value="GAF-like_dom_sf"/>
</dbReference>
<dbReference type="AlphaFoldDB" id="A0A7I8VCD7"/>
<dbReference type="EMBL" id="CAJFCJ010000003">
    <property type="protein sequence ID" value="CAD5113306.1"/>
    <property type="molecule type" value="Genomic_DNA"/>
</dbReference>
<dbReference type="InterPro" id="IPR023088">
    <property type="entry name" value="PDEase"/>
</dbReference>
<feature type="region of interest" description="Disordered" evidence="4">
    <location>
        <begin position="1"/>
        <end position="21"/>
    </location>
</feature>
<evidence type="ECO:0000256" key="1">
    <source>
        <dbReference type="ARBA" id="ARBA00022723"/>
    </source>
</evidence>
<evidence type="ECO:0000256" key="3">
    <source>
        <dbReference type="PIRSR" id="PIRSR623088-1"/>
    </source>
</evidence>
<evidence type="ECO:0000313" key="7">
    <source>
        <dbReference type="Proteomes" id="UP000549394"/>
    </source>
</evidence>
<evidence type="ECO:0000256" key="4">
    <source>
        <dbReference type="SAM" id="MobiDB-lite"/>
    </source>
</evidence>
<dbReference type="PANTHER" id="PTHR11347">
    <property type="entry name" value="CYCLIC NUCLEOTIDE PHOSPHODIESTERASE"/>
    <property type="match status" value="1"/>
</dbReference>
<dbReference type="Pfam" id="PF13185">
    <property type="entry name" value="GAF_2"/>
    <property type="match status" value="1"/>
</dbReference>
<comment type="caution">
    <text evidence="6">The sequence shown here is derived from an EMBL/GenBank/DDBJ whole genome shotgun (WGS) entry which is preliminary data.</text>
</comment>
<dbReference type="GO" id="GO:0004114">
    <property type="term" value="F:3',5'-cyclic-nucleotide phosphodiesterase activity"/>
    <property type="evidence" value="ECO:0007669"/>
    <property type="project" value="InterPro"/>
</dbReference>
<evidence type="ECO:0000259" key="5">
    <source>
        <dbReference type="PROSITE" id="PS51845"/>
    </source>
</evidence>
<gene>
    <name evidence="6" type="ORF">DGYR_LOCUS2324</name>
</gene>